<dbReference type="InterPro" id="IPR011683">
    <property type="entry name" value="Glyco_hydro_53"/>
</dbReference>
<dbReference type="GO" id="GO:0045490">
    <property type="term" value="P:pectin catabolic process"/>
    <property type="evidence" value="ECO:0007669"/>
    <property type="project" value="TreeGrafter"/>
</dbReference>
<dbReference type="RefSeq" id="WP_135519960.1">
    <property type="nucleotide sequence ID" value="NZ_PVSN01000051.1"/>
</dbReference>
<comment type="caution">
    <text evidence="10">The sequence shown here is derived from an EMBL/GenBank/DDBJ whole genome shotgun (WGS) entry which is preliminary data.</text>
</comment>
<evidence type="ECO:0000313" key="11">
    <source>
        <dbReference type="Proteomes" id="UP000297646"/>
    </source>
</evidence>
<feature type="compositionally biased region" description="Low complexity" evidence="8">
    <location>
        <begin position="1119"/>
        <end position="1140"/>
    </location>
</feature>
<comment type="similarity">
    <text evidence="1 7">Belongs to the glycosyl hydrolase 53 family.</text>
</comment>
<dbReference type="InterPro" id="IPR017853">
    <property type="entry name" value="GH"/>
</dbReference>
<organism evidence="10 11">
    <name type="scientific">Weissella confusa</name>
    <name type="common">Lactobacillus confusus</name>
    <dbReference type="NCBI Taxonomy" id="1583"/>
    <lineage>
        <taxon>Bacteria</taxon>
        <taxon>Bacillati</taxon>
        <taxon>Bacillota</taxon>
        <taxon>Bacilli</taxon>
        <taxon>Lactobacillales</taxon>
        <taxon>Lactobacillaceae</taxon>
        <taxon>Weissella</taxon>
    </lineage>
</organism>
<keyword evidence="5 7" id="KW-0326">Glycosidase</keyword>
<keyword evidence="9" id="KW-1133">Transmembrane helix</keyword>
<keyword evidence="2" id="KW-0732">Signal</keyword>
<evidence type="ECO:0000313" key="10">
    <source>
        <dbReference type="EMBL" id="TGE71834.1"/>
    </source>
</evidence>
<dbReference type="EMBL" id="PVSN01000051">
    <property type="protein sequence ID" value="TGE71834.1"/>
    <property type="molecule type" value="Genomic_DNA"/>
</dbReference>
<evidence type="ECO:0000256" key="5">
    <source>
        <dbReference type="ARBA" id="ARBA00023295"/>
    </source>
</evidence>
<comment type="catalytic activity">
    <reaction evidence="7">
        <text>The enzyme specifically hydrolyzes (1-&gt;4)-beta-D-galactosidic linkages in type I arabinogalactans.</text>
        <dbReference type="EC" id="3.2.1.89"/>
    </reaction>
</comment>
<feature type="region of interest" description="Disordered" evidence="8">
    <location>
        <begin position="275"/>
        <end position="298"/>
    </location>
</feature>
<dbReference type="GO" id="GO:0015926">
    <property type="term" value="F:glucosidase activity"/>
    <property type="evidence" value="ECO:0007669"/>
    <property type="project" value="InterPro"/>
</dbReference>
<dbReference type="Proteomes" id="UP000297646">
    <property type="component" value="Unassembled WGS sequence"/>
</dbReference>
<keyword evidence="9" id="KW-0812">Transmembrane</keyword>
<keyword evidence="4 7" id="KW-0378">Hydrolase</keyword>
<dbReference type="GO" id="GO:0031218">
    <property type="term" value="F:arabinogalactan endo-1,4-beta-galactosidase activity"/>
    <property type="evidence" value="ECO:0007669"/>
    <property type="project" value="UniProtKB-EC"/>
</dbReference>
<evidence type="ECO:0000256" key="9">
    <source>
        <dbReference type="SAM" id="Phobius"/>
    </source>
</evidence>
<keyword evidence="3" id="KW-0677">Repeat</keyword>
<proteinExistence type="inferred from homology"/>
<evidence type="ECO:0000256" key="4">
    <source>
        <dbReference type="ARBA" id="ARBA00022801"/>
    </source>
</evidence>
<dbReference type="NCBIfam" id="TIGR03715">
    <property type="entry name" value="KxYKxGKxW"/>
    <property type="match status" value="1"/>
</dbReference>
<dbReference type="SUPFAM" id="SSF69360">
    <property type="entry name" value="Cell wall binding repeat"/>
    <property type="match status" value="1"/>
</dbReference>
<feature type="transmembrane region" description="Helical" evidence="9">
    <location>
        <begin position="1208"/>
        <end position="1229"/>
    </location>
</feature>
<name>A0A4Z0RUJ9_WEICO</name>
<dbReference type="Pfam" id="PF19258">
    <property type="entry name" value="KxYKxGKxW_sig"/>
    <property type="match status" value="1"/>
</dbReference>
<feature type="compositionally biased region" description="Low complexity" evidence="8">
    <location>
        <begin position="312"/>
        <end position="326"/>
    </location>
</feature>
<dbReference type="Gene3D" id="2.10.270.10">
    <property type="entry name" value="Cholin Binding"/>
    <property type="match status" value="1"/>
</dbReference>
<accession>A0A4Z0RUJ9</accession>
<feature type="repeat" description="Cell wall-binding" evidence="6">
    <location>
        <begin position="217"/>
        <end position="236"/>
    </location>
</feature>
<gene>
    <name evidence="10" type="ORF">C6P11_07450</name>
</gene>
<dbReference type="PANTHER" id="PTHR34983">
    <property type="entry name" value="ARABINOGALACTAN ENDO-BETA-1,4-GALACTANASE A"/>
    <property type="match status" value="1"/>
</dbReference>
<protein>
    <recommendedName>
        <fullName evidence="7">Arabinogalactan endo-beta-1,4-galactanase</fullName>
        <ecNumber evidence="7">3.2.1.89</ecNumber>
    </recommendedName>
</protein>
<feature type="compositionally biased region" description="Low complexity" evidence="8">
    <location>
        <begin position="1042"/>
        <end position="1103"/>
    </location>
</feature>
<dbReference type="EC" id="3.2.1.89" evidence="7"/>
<dbReference type="Gene3D" id="3.20.20.80">
    <property type="entry name" value="Glycosidases"/>
    <property type="match status" value="1"/>
</dbReference>
<evidence type="ECO:0000256" key="8">
    <source>
        <dbReference type="SAM" id="MobiDB-lite"/>
    </source>
</evidence>
<dbReference type="PROSITE" id="PS51170">
    <property type="entry name" value="CW"/>
    <property type="match status" value="1"/>
</dbReference>
<dbReference type="SUPFAM" id="SSF51445">
    <property type="entry name" value="(Trans)glycosidases"/>
    <property type="match status" value="1"/>
</dbReference>
<dbReference type="InterPro" id="IPR018337">
    <property type="entry name" value="Cell_wall/Cho-bd_repeat"/>
</dbReference>
<sequence length="1235" mass="131774">MAKKNTPAWTGQKKLYKAGKSWVAAGVVAISGVVLMPTDVSADDKTGTDSAAASTEQTAATATDADVVTSGSFTIMTQSAASQSAESQVAQSATTQSATSDAVVSNTPAPTTGYYFDGGEMTYLENQLPVTSGWVDDGRAYVDPQQGMMFGLRTIDGRTYAFGYQDGDLKTQNGTTLRASMFEPRGYQKHIGWQEINGKVYYFGTADETGNTRNAAKTGLQTIDGQLFYFNADGTQVKNSTVVVNGQTYSVGTDGVAQLMPASSAADSSATSSAAESSSSVSSSVSSASSASSSAESSSAVSSSVVSSSVASSAETSSSTSSASSAIVDTPKPNQPEITPWIGDSQDEARDLATNDTSENKAARANKSISIFNSDKGWITAVFDENGDQYKGVRQFGDKTIDFGSDGWLSQDQAYKYGFDTGLRTQEVTIPKIDGMVDSTIRGVDASSYQALKDAGVKFYDNDGNEKPLMQILAESGVNYMRIRIFNDPKDANGNTYGGGNNDAAQALKIAQEAKKYGMNIMLDFMYSDFWADPSQQVLPKAWAGLSGETLQQKVYEYTKQVLTDFKNVGITPDMVQVGNEITNGLLSGGTTNGAADGSTKETSWADKQTAAEMSAFLSAGSKAVRELAPSAQIALQLESPNIDRFRTILNAWAVNGVDYDVLASSYYPTYSDEKNNAINLKAVQDLAADFGKGFLVAEVAQANSESDGDGQNNVLGDTYLWDDQHPASPQGQVDVLSETYQTILSNSNNNGLGAFYWEPAWVPVFAGYDNWWYNKTASEKLGTGWASWAAEGYLPDRNMYWVNPDTGVKQETWGGSSWDNAGLFAINGVALKSLDFYKDSLTGEADYKVIRVDIINADGITTSNFYHVPVDTVSVNREGEPVLRNARMARAATQETATLSERNVATFDDSLQDVVVDDNGSPIANEAYPVRFEFVDVATGETVQAYYRGMLYYTRETTDENGNVSYSYVIGYENAVASNTRREEMGLNTILQGGPLTGYDYAFDAAKIVLTGDPDSEFTVVIPVRAQTWTENPDGGYGSAPSVPDTPTTPSTVPEPENPGTTPEPENPSTPTTPENPSVTPEPETPTNPENPSRPTEPENPSVTPEPENPSTVPEPETPSAPTRPVTPTVTTPSTTPGPEKLTTQVESTSSQAASVPWTSVETAESVLAVGGVLAYTATPATNRTALALPYVGALPKTSAENQQKRWLVAGAVATAAALTVFALGLLIDRKRRQ</sequence>
<evidence type="ECO:0000256" key="7">
    <source>
        <dbReference type="RuleBase" id="RU361192"/>
    </source>
</evidence>
<evidence type="ECO:0000256" key="6">
    <source>
        <dbReference type="PROSITE-ProRule" id="PRU00591"/>
    </source>
</evidence>
<dbReference type="InterPro" id="IPR022263">
    <property type="entry name" value="KxYKxGKxW"/>
</dbReference>
<evidence type="ECO:0000256" key="3">
    <source>
        <dbReference type="ARBA" id="ARBA00022737"/>
    </source>
</evidence>
<evidence type="ECO:0000256" key="2">
    <source>
        <dbReference type="ARBA" id="ARBA00022729"/>
    </source>
</evidence>
<dbReference type="AlphaFoldDB" id="A0A4Z0RUJ9"/>
<feature type="compositionally biased region" description="Polar residues" evidence="8">
    <location>
        <begin position="1143"/>
        <end position="1158"/>
    </location>
</feature>
<keyword evidence="9" id="KW-0472">Membrane</keyword>
<dbReference type="OrthoDB" id="9768786at2"/>
<evidence type="ECO:0000256" key="1">
    <source>
        <dbReference type="ARBA" id="ARBA00010687"/>
    </source>
</evidence>
<dbReference type="PANTHER" id="PTHR34983:SF2">
    <property type="entry name" value="ENDO-BETA-1,4-GALACTANASE"/>
    <property type="match status" value="1"/>
</dbReference>
<feature type="region of interest" description="Disordered" evidence="8">
    <location>
        <begin position="312"/>
        <end position="344"/>
    </location>
</feature>
<dbReference type="Pfam" id="PF07745">
    <property type="entry name" value="Glyco_hydro_53"/>
    <property type="match status" value="1"/>
</dbReference>
<feature type="region of interest" description="Disordered" evidence="8">
    <location>
        <begin position="1031"/>
        <end position="1158"/>
    </location>
</feature>
<dbReference type="Pfam" id="PF19127">
    <property type="entry name" value="Choline_bind_3"/>
    <property type="match status" value="1"/>
</dbReference>
<reference evidence="10 11" key="1">
    <citation type="submission" date="2018-03" db="EMBL/GenBank/DDBJ databases">
        <title>Genome sequencing of Weissella confusa isolates.</title>
        <authorList>
            <person name="Kajala I."/>
            <person name="Baruah R."/>
            <person name="Bergsveinson J."/>
            <person name="Juvonen R."/>
            <person name="Ziola B."/>
        </authorList>
    </citation>
    <scope>NUCLEOTIDE SEQUENCE [LARGE SCALE GENOMIC DNA]</scope>
    <source>
        <strain evidence="10 11">VTT E-062653</strain>
    </source>
</reference>